<accession>A0ABR1IHH7</accession>
<feature type="compositionally biased region" description="Acidic residues" evidence="1">
    <location>
        <begin position="233"/>
        <end position="254"/>
    </location>
</feature>
<dbReference type="Proteomes" id="UP001498421">
    <property type="component" value="Unassembled WGS sequence"/>
</dbReference>
<reference evidence="2 3" key="1">
    <citation type="journal article" date="2025" name="Microbiol. Resour. Announc.">
        <title>Draft genome sequences for Neonectria magnoliae and Neonectria punicea, canker pathogens of Liriodendron tulipifera and Acer saccharum in West Virginia.</title>
        <authorList>
            <person name="Petronek H.M."/>
            <person name="Kasson M.T."/>
            <person name="Metheny A.M."/>
            <person name="Stauder C.M."/>
            <person name="Lovett B."/>
            <person name="Lynch S.C."/>
            <person name="Garnas J.R."/>
            <person name="Kasson L.R."/>
            <person name="Stajich J.E."/>
        </authorList>
    </citation>
    <scope>NUCLEOTIDE SEQUENCE [LARGE SCALE GENOMIC DNA]</scope>
    <source>
        <strain evidence="2 3">NRRL 64651</strain>
    </source>
</reference>
<protein>
    <submittedName>
        <fullName evidence="2">Uncharacterized protein</fullName>
    </submittedName>
</protein>
<gene>
    <name evidence="2" type="ORF">QQZ08_000516</name>
</gene>
<feature type="compositionally biased region" description="Acidic residues" evidence="1">
    <location>
        <begin position="208"/>
        <end position="223"/>
    </location>
</feature>
<feature type="compositionally biased region" description="Acidic residues" evidence="1">
    <location>
        <begin position="187"/>
        <end position="198"/>
    </location>
</feature>
<keyword evidence="3" id="KW-1185">Reference proteome</keyword>
<organism evidence="2 3">
    <name type="scientific">Neonectria magnoliae</name>
    <dbReference type="NCBI Taxonomy" id="2732573"/>
    <lineage>
        <taxon>Eukaryota</taxon>
        <taxon>Fungi</taxon>
        <taxon>Dikarya</taxon>
        <taxon>Ascomycota</taxon>
        <taxon>Pezizomycotina</taxon>
        <taxon>Sordariomycetes</taxon>
        <taxon>Hypocreomycetidae</taxon>
        <taxon>Hypocreales</taxon>
        <taxon>Nectriaceae</taxon>
        <taxon>Neonectria</taxon>
    </lineage>
</organism>
<evidence type="ECO:0000313" key="2">
    <source>
        <dbReference type="EMBL" id="KAK7433043.1"/>
    </source>
</evidence>
<sequence>MDSITPTEKAKLDEVAGLMLEIYQTLARMRYLDPAWIQPGPHDIKALIPMYRFHGLDDSIMYLYSVLPYINNAGIEGLDFFQGGSFADFRIADHVEQGRDPLYAGSKEDAMRPWVTPLSMLGNHKCVMIYSAKKHCIWVLDQESGHSYDHGLRKSLTDSPQNEDSEEEGSGWETEEGESEGNASESGGEEESDGEESNSEQGAKFSDEDAEDSDQERDESEQETDNREKGTEADDEDGSDNNEDTEDSEGIYDETDSRPAGEVLRDIVRWYHDLTETPGGGENSGPRWAKEATEPLYRKHGWPGDTFDGDAFLVGLTRAEAARSAEWAAEEPLRKVAELKLWLRDEDSSLARRQLQARLATAKTVDEEWLVRWELWQFDIRHEREARERLEVEKKAARLCPGGQAQRPEDLPLWELQQLTRENSWQQNNLERVLQDIKNTHLSEDDDDRAVQLRIQHVKQEASIYQKAYEASKKDAERLCPGKTFKLATGFDNVDRQSVTEQIQELEQGDESARKEVEDTRVWMAQLPDGAEQAKTSAEKSIQEMESLREWYATRIKALNETMEE</sequence>
<proteinExistence type="predicted"/>
<name>A0ABR1IHH7_9HYPO</name>
<evidence type="ECO:0000256" key="1">
    <source>
        <dbReference type="SAM" id="MobiDB-lite"/>
    </source>
</evidence>
<dbReference type="EMBL" id="JAZAVK010000002">
    <property type="protein sequence ID" value="KAK7433043.1"/>
    <property type="molecule type" value="Genomic_DNA"/>
</dbReference>
<feature type="compositionally biased region" description="Acidic residues" evidence="1">
    <location>
        <begin position="161"/>
        <end position="179"/>
    </location>
</feature>
<evidence type="ECO:0000313" key="3">
    <source>
        <dbReference type="Proteomes" id="UP001498421"/>
    </source>
</evidence>
<comment type="caution">
    <text evidence="2">The sequence shown here is derived from an EMBL/GenBank/DDBJ whole genome shotgun (WGS) entry which is preliminary data.</text>
</comment>
<feature type="region of interest" description="Disordered" evidence="1">
    <location>
        <begin position="151"/>
        <end position="260"/>
    </location>
</feature>